<protein>
    <recommendedName>
        <fullName evidence="3">Nucleoside 2-deoxyribosyltransferase</fullName>
    </recommendedName>
</protein>
<gene>
    <name evidence="1" type="ORF">BJBARM4_0414</name>
</gene>
<reference evidence="1 2" key="1">
    <citation type="journal article" date="2010" name="Proc. Natl. Acad. Sci. U.S.A.">
        <title>Enigmatic, ultrasmall, uncultivated Archaea.</title>
        <authorList>
            <person name="Baker B.J."/>
            <person name="Comolli L.R."/>
            <person name="Dick G.J."/>
            <person name="Hauser L.J."/>
            <person name="Hyatt D."/>
            <person name="Dill B.D."/>
            <person name="Land M.L."/>
            <person name="Verberkmoes N.C."/>
            <person name="Hettich R.L."/>
            <person name="Banfield J.F."/>
        </authorList>
    </citation>
    <scope>NUCLEOTIDE SEQUENCE [LARGE SCALE GENOMIC DNA]</scope>
</reference>
<organism evidence="1 2">
    <name type="scientific">Candidatus Parvarchaeum acidiphilum ARMAN-4</name>
    <dbReference type="NCBI Taxonomy" id="662760"/>
    <lineage>
        <taxon>Archaea</taxon>
        <taxon>Candidatus Parvarchaeota</taxon>
        <taxon>Candidatus Parvarchaeum</taxon>
    </lineage>
</organism>
<dbReference type="Gene3D" id="3.40.50.450">
    <property type="match status" value="1"/>
</dbReference>
<name>D2EF97_PARA4</name>
<dbReference type="AlphaFoldDB" id="D2EF97"/>
<evidence type="ECO:0008006" key="3">
    <source>
        <dbReference type="Google" id="ProtNLM"/>
    </source>
</evidence>
<evidence type="ECO:0000313" key="1">
    <source>
        <dbReference type="EMBL" id="EEZ93023.1"/>
    </source>
</evidence>
<proteinExistence type="predicted"/>
<dbReference type="EMBL" id="GG730044">
    <property type="protein sequence ID" value="EEZ93023.1"/>
    <property type="molecule type" value="Genomic_DNA"/>
</dbReference>
<sequence length="156" mass="18283">MVILKNLDEIISDFKGKKIFYLAHPTVARNEIRDWEIEVEKKYNITLLNPFFDNYINDSTELKGGKNYIDDSDYKSIVEGDLKAIDRCDGVLAIMTENSVGTAMELFYNSVHLSKPTYIIMEDSKLMHHPWIKYIASYPPFKNREEFTKEVLEKLY</sequence>
<dbReference type="InterPro" id="IPR007710">
    <property type="entry name" value="Nucleoside_deoxyribTrfase"/>
</dbReference>
<dbReference type="SUPFAM" id="SSF52309">
    <property type="entry name" value="N-(deoxy)ribosyltransferase-like"/>
    <property type="match status" value="1"/>
</dbReference>
<dbReference type="Proteomes" id="UP000009375">
    <property type="component" value="Unassembled WGS sequence"/>
</dbReference>
<accession>D2EF97</accession>
<evidence type="ECO:0000313" key="2">
    <source>
        <dbReference type="Proteomes" id="UP000009375"/>
    </source>
</evidence>
<dbReference type="Pfam" id="PF05014">
    <property type="entry name" value="Nuc_deoxyrib_tr"/>
    <property type="match status" value="1"/>
</dbReference>